<dbReference type="RefSeq" id="WP_175483439.1">
    <property type="nucleotide sequence ID" value="NZ_AP025284.1"/>
</dbReference>
<keyword evidence="2" id="KW-1185">Reference proteome</keyword>
<reference evidence="2" key="1">
    <citation type="submission" date="2016-10" db="EMBL/GenBank/DDBJ databases">
        <authorList>
            <person name="Varghese N."/>
            <person name="Submissions S."/>
        </authorList>
    </citation>
    <scope>NUCLEOTIDE SEQUENCE [LARGE SCALE GENOMIC DNA]</scope>
    <source>
        <strain evidence="2">DSM 18887</strain>
    </source>
</reference>
<dbReference type="AlphaFoldDB" id="A0A1H9EGF2"/>
<name>A0A1H9EGF2_9GAMM</name>
<accession>A0A1H9EGF2</accession>
<protein>
    <submittedName>
        <fullName evidence="1">Uncharacterized protein</fullName>
    </submittedName>
</protein>
<evidence type="ECO:0000313" key="2">
    <source>
        <dbReference type="Proteomes" id="UP000198749"/>
    </source>
</evidence>
<sequence length="50" mass="5734">MDLLSTQIVLDEIGQILKDEGKSPDDIRLFFEEEGERVATEIEDEMGSEY</sequence>
<dbReference type="EMBL" id="FOGB01000002">
    <property type="protein sequence ID" value="SEQ24108.1"/>
    <property type="molecule type" value="Genomic_DNA"/>
</dbReference>
<gene>
    <name evidence="1" type="ORF">SAMN03080615_00858</name>
</gene>
<organism evidence="1 2">
    <name type="scientific">Amphritea atlantica</name>
    <dbReference type="NCBI Taxonomy" id="355243"/>
    <lineage>
        <taxon>Bacteria</taxon>
        <taxon>Pseudomonadati</taxon>
        <taxon>Pseudomonadota</taxon>
        <taxon>Gammaproteobacteria</taxon>
        <taxon>Oceanospirillales</taxon>
        <taxon>Oceanospirillaceae</taxon>
        <taxon>Amphritea</taxon>
    </lineage>
</organism>
<proteinExistence type="predicted"/>
<evidence type="ECO:0000313" key="1">
    <source>
        <dbReference type="EMBL" id="SEQ24108.1"/>
    </source>
</evidence>
<dbReference type="Proteomes" id="UP000198749">
    <property type="component" value="Unassembled WGS sequence"/>
</dbReference>
<dbReference type="STRING" id="355243.SAMN03080615_00858"/>